<evidence type="ECO:0000256" key="1">
    <source>
        <dbReference type="SAM" id="Phobius"/>
    </source>
</evidence>
<keyword evidence="1" id="KW-0812">Transmembrane</keyword>
<keyword evidence="3" id="KW-1185">Reference proteome</keyword>
<feature type="transmembrane region" description="Helical" evidence="1">
    <location>
        <begin position="34"/>
        <end position="56"/>
    </location>
</feature>
<feature type="transmembrane region" description="Helical" evidence="1">
    <location>
        <begin position="6"/>
        <end position="22"/>
    </location>
</feature>
<accession>A0A3A9YSM5</accession>
<dbReference type="Proteomes" id="UP000272474">
    <property type="component" value="Unassembled WGS sequence"/>
</dbReference>
<protein>
    <submittedName>
        <fullName evidence="2">Uncharacterized protein</fullName>
    </submittedName>
</protein>
<organism evidence="2 3">
    <name type="scientific">Streptomyces hoynatensis</name>
    <dbReference type="NCBI Taxonomy" id="1141874"/>
    <lineage>
        <taxon>Bacteria</taxon>
        <taxon>Bacillati</taxon>
        <taxon>Actinomycetota</taxon>
        <taxon>Actinomycetes</taxon>
        <taxon>Kitasatosporales</taxon>
        <taxon>Streptomycetaceae</taxon>
        <taxon>Streptomyces</taxon>
    </lineage>
</organism>
<dbReference type="EMBL" id="RBAL01000015">
    <property type="protein sequence ID" value="RKN39051.1"/>
    <property type="molecule type" value="Genomic_DNA"/>
</dbReference>
<reference evidence="2 3" key="1">
    <citation type="journal article" date="2014" name="Int. J. Syst. Evol. Microbiol.">
        <title>Streptomyces hoynatensis sp. nov., isolated from deep marine sediment.</title>
        <authorList>
            <person name="Veyisoglu A."/>
            <person name="Sahin N."/>
        </authorList>
    </citation>
    <scope>NUCLEOTIDE SEQUENCE [LARGE SCALE GENOMIC DNA]</scope>
    <source>
        <strain evidence="2 3">KCTC 29097</strain>
    </source>
</reference>
<comment type="caution">
    <text evidence="2">The sequence shown here is derived from an EMBL/GenBank/DDBJ whole genome shotgun (WGS) entry which is preliminary data.</text>
</comment>
<dbReference type="AlphaFoldDB" id="A0A3A9YSM5"/>
<evidence type="ECO:0000313" key="2">
    <source>
        <dbReference type="EMBL" id="RKN39051.1"/>
    </source>
</evidence>
<name>A0A3A9YSM5_9ACTN</name>
<gene>
    <name evidence="2" type="ORF">D7294_22775</name>
</gene>
<keyword evidence="1" id="KW-1133">Transmembrane helix</keyword>
<keyword evidence="1" id="KW-0472">Membrane</keyword>
<sequence>MLLEGALAAGALAFWLPVLVPGPRRLSAPGRCLYLFLAAPLLDLPAVALVACGHAAGGLAMIAGMLPLPLAALAVTWRWVLAEERARPPGGHPA</sequence>
<proteinExistence type="predicted"/>
<feature type="transmembrane region" description="Helical" evidence="1">
    <location>
        <begin position="62"/>
        <end position="81"/>
    </location>
</feature>
<evidence type="ECO:0000313" key="3">
    <source>
        <dbReference type="Proteomes" id="UP000272474"/>
    </source>
</evidence>